<sequence length="200" mass="23511">MEELLLKIKYSMTLDEIGEGFKLFQKKYQFKKSLVFTLVYLIALGLGIDFLIRDHTGIYGYILVGLSLGMIFYTWYKPVLIRKKLIATISSLAEETYTAEFYRDRIQITTVIEEPVIAENETKTEEETDSPAKDEPHEEEEQEEVVTNLYFGSDYLDAMENEQMFLLFVNRQNIYIFSKKCLSEEEQNKLREIFTEKSIL</sequence>
<accession>A0A174Z261</accession>
<proteinExistence type="predicted"/>
<feature type="transmembrane region" description="Helical" evidence="2">
    <location>
        <begin position="58"/>
        <end position="76"/>
    </location>
</feature>
<evidence type="ECO:0000256" key="1">
    <source>
        <dbReference type="SAM" id="MobiDB-lite"/>
    </source>
</evidence>
<feature type="compositionally biased region" description="Basic and acidic residues" evidence="1">
    <location>
        <begin position="120"/>
        <end position="136"/>
    </location>
</feature>
<dbReference type="STRING" id="39492.ERS852540_00275"/>
<keyword evidence="2" id="KW-0812">Transmembrane</keyword>
<evidence type="ECO:0000313" key="3">
    <source>
        <dbReference type="EMBL" id="CUQ81515.1"/>
    </source>
</evidence>
<protein>
    <recommendedName>
        <fullName evidence="5">YcxB-like protein domain-containing protein</fullName>
    </recommendedName>
</protein>
<dbReference type="AlphaFoldDB" id="A0A174Z261"/>
<evidence type="ECO:0008006" key="5">
    <source>
        <dbReference type="Google" id="ProtNLM"/>
    </source>
</evidence>
<keyword evidence="2" id="KW-0472">Membrane</keyword>
<dbReference type="EMBL" id="CZBY01000002">
    <property type="protein sequence ID" value="CUQ81515.1"/>
    <property type="molecule type" value="Genomic_DNA"/>
</dbReference>
<feature type="transmembrane region" description="Helical" evidence="2">
    <location>
        <begin position="34"/>
        <end position="52"/>
    </location>
</feature>
<name>A0A174Z261_9FIRM</name>
<dbReference type="Proteomes" id="UP000095662">
    <property type="component" value="Unassembled WGS sequence"/>
</dbReference>
<gene>
    <name evidence="3" type="ORF">ERS852540_00275</name>
</gene>
<evidence type="ECO:0000313" key="4">
    <source>
        <dbReference type="Proteomes" id="UP000095662"/>
    </source>
</evidence>
<keyword evidence="2" id="KW-1133">Transmembrane helix</keyword>
<feature type="region of interest" description="Disordered" evidence="1">
    <location>
        <begin position="118"/>
        <end position="144"/>
    </location>
</feature>
<evidence type="ECO:0000256" key="2">
    <source>
        <dbReference type="SAM" id="Phobius"/>
    </source>
</evidence>
<reference evidence="3 4" key="1">
    <citation type="submission" date="2015-09" db="EMBL/GenBank/DDBJ databases">
        <authorList>
            <consortium name="Pathogen Informatics"/>
        </authorList>
    </citation>
    <scope>NUCLEOTIDE SEQUENCE [LARGE SCALE GENOMIC DNA]</scope>
    <source>
        <strain evidence="3 4">2789STDY5834928</strain>
    </source>
</reference>
<organism evidence="3 4">
    <name type="scientific">[Eubacterium] siraeum</name>
    <dbReference type="NCBI Taxonomy" id="39492"/>
    <lineage>
        <taxon>Bacteria</taxon>
        <taxon>Bacillati</taxon>
        <taxon>Bacillota</taxon>
        <taxon>Clostridia</taxon>
        <taxon>Eubacteriales</taxon>
        <taxon>Oscillospiraceae</taxon>
        <taxon>Oscillospiraceae incertae sedis</taxon>
    </lineage>
</organism>